<sequence>MDSKQPDITREKLLMSAFCEIHRQGFQAASISNILQDTGLTKGALYHHFPTKQALGLAVIDEVIKGRLEGLIFKRLRESEQPVETLLDIIATIDKKVPSDFVMLGCPLNNLMQEMSALDELFQQQLSGVLGIWQKTVEDALKRGQMQGEIRADVNYKAAALFIVSAWEGCIGVAKNMQSPKAFSICMQQLHGYVQGLMPAKVEKGRKKK</sequence>
<dbReference type="SUPFAM" id="SSF48498">
    <property type="entry name" value="Tetracyclin repressor-like, C-terminal domain"/>
    <property type="match status" value="1"/>
</dbReference>
<keyword evidence="4" id="KW-0804">Transcription</keyword>
<reference evidence="7 8" key="1">
    <citation type="journal article" date="2012" name="Appl. Environ. Microbiol.">
        <title>Draft genome sequence of a psychrotolerant sulfur-oxidizing bacterium, Sulfuricella denitrificans skB26, and proteomic insights into cold adaptation.</title>
        <authorList>
            <person name="Watanabe T."/>
            <person name="Kojima H."/>
            <person name="Fukui M."/>
        </authorList>
    </citation>
    <scope>NUCLEOTIDE SEQUENCE [LARGE SCALE GENOMIC DNA]</scope>
    <source>
        <strain evidence="8">skB26</strain>
    </source>
</reference>
<dbReference type="InterPro" id="IPR011075">
    <property type="entry name" value="TetR_C"/>
</dbReference>
<evidence type="ECO:0000256" key="4">
    <source>
        <dbReference type="ARBA" id="ARBA00023163"/>
    </source>
</evidence>
<evidence type="ECO:0000256" key="1">
    <source>
        <dbReference type="ARBA" id="ARBA00022491"/>
    </source>
</evidence>
<keyword evidence="3 5" id="KW-0238">DNA-binding</keyword>
<organism evidence="7 8">
    <name type="scientific">Sulfuricella denitrificans (strain DSM 22764 / NBRC 105220 / skB26)</name>
    <dbReference type="NCBI Taxonomy" id="1163617"/>
    <lineage>
        <taxon>Bacteria</taxon>
        <taxon>Pseudomonadati</taxon>
        <taxon>Pseudomonadota</taxon>
        <taxon>Betaproteobacteria</taxon>
        <taxon>Nitrosomonadales</taxon>
        <taxon>Sulfuricellaceae</taxon>
        <taxon>Sulfuricella</taxon>
    </lineage>
</organism>
<evidence type="ECO:0000259" key="6">
    <source>
        <dbReference type="PROSITE" id="PS50977"/>
    </source>
</evidence>
<protein>
    <submittedName>
        <fullName evidence="7">TetR family transcriptional regulator</fullName>
    </submittedName>
</protein>
<dbReference type="EMBL" id="AP013066">
    <property type="protein sequence ID" value="BAN34373.1"/>
    <property type="molecule type" value="Genomic_DNA"/>
</dbReference>
<dbReference type="KEGG" id="sdr:SCD_n00525"/>
<dbReference type="HOGENOM" id="CLU_069356_28_1_4"/>
<name>S6AB68_SULDS</name>
<dbReference type="InterPro" id="IPR001647">
    <property type="entry name" value="HTH_TetR"/>
</dbReference>
<dbReference type="PROSITE" id="PS01081">
    <property type="entry name" value="HTH_TETR_1"/>
    <property type="match status" value="1"/>
</dbReference>
<evidence type="ECO:0000313" key="8">
    <source>
        <dbReference type="Proteomes" id="UP000015559"/>
    </source>
</evidence>
<feature type="DNA-binding region" description="H-T-H motif" evidence="5">
    <location>
        <begin position="30"/>
        <end position="49"/>
    </location>
</feature>
<dbReference type="AlphaFoldDB" id="S6AB68"/>
<dbReference type="Proteomes" id="UP000015559">
    <property type="component" value="Chromosome"/>
</dbReference>
<dbReference type="InterPro" id="IPR009057">
    <property type="entry name" value="Homeodomain-like_sf"/>
</dbReference>
<accession>S6AB68</accession>
<dbReference type="PANTHER" id="PTHR47506:SF6">
    <property type="entry name" value="HTH-TYPE TRANSCRIPTIONAL REPRESSOR NEMR"/>
    <property type="match status" value="1"/>
</dbReference>
<gene>
    <name evidence="7" type="ORF">SCD_n00525</name>
</gene>
<dbReference type="InterPro" id="IPR023772">
    <property type="entry name" value="DNA-bd_HTH_TetR-type_CS"/>
</dbReference>
<dbReference type="Pfam" id="PF00440">
    <property type="entry name" value="TetR_N"/>
    <property type="match status" value="1"/>
</dbReference>
<dbReference type="STRING" id="1163617.SCD_n00525"/>
<proteinExistence type="predicted"/>
<keyword evidence="2" id="KW-0805">Transcription regulation</keyword>
<dbReference type="InterPro" id="IPR036271">
    <property type="entry name" value="Tet_transcr_reg_TetR-rel_C_sf"/>
</dbReference>
<dbReference type="SUPFAM" id="SSF46689">
    <property type="entry name" value="Homeodomain-like"/>
    <property type="match status" value="1"/>
</dbReference>
<evidence type="ECO:0000256" key="5">
    <source>
        <dbReference type="PROSITE-ProRule" id="PRU00335"/>
    </source>
</evidence>
<evidence type="ECO:0000256" key="2">
    <source>
        <dbReference type="ARBA" id="ARBA00023015"/>
    </source>
</evidence>
<dbReference type="PANTHER" id="PTHR47506">
    <property type="entry name" value="TRANSCRIPTIONAL REGULATORY PROTEIN"/>
    <property type="match status" value="1"/>
</dbReference>
<evidence type="ECO:0000313" key="7">
    <source>
        <dbReference type="EMBL" id="BAN34373.1"/>
    </source>
</evidence>
<dbReference type="eggNOG" id="COG1309">
    <property type="taxonomic scope" value="Bacteria"/>
</dbReference>
<evidence type="ECO:0000256" key="3">
    <source>
        <dbReference type="ARBA" id="ARBA00023125"/>
    </source>
</evidence>
<keyword evidence="8" id="KW-1185">Reference proteome</keyword>
<dbReference type="OrthoDB" id="5293507at2"/>
<feature type="domain" description="HTH tetR-type" evidence="6">
    <location>
        <begin position="7"/>
        <end position="67"/>
    </location>
</feature>
<dbReference type="Gene3D" id="1.10.357.10">
    <property type="entry name" value="Tetracycline Repressor, domain 2"/>
    <property type="match status" value="1"/>
</dbReference>
<keyword evidence="1" id="KW-0678">Repressor</keyword>
<dbReference type="Pfam" id="PF16925">
    <property type="entry name" value="TetR_C_13"/>
    <property type="match status" value="1"/>
</dbReference>
<dbReference type="PROSITE" id="PS50977">
    <property type="entry name" value="HTH_TETR_2"/>
    <property type="match status" value="1"/>
</dbReference>
<dbReference type="GO" id="GO:0003677">
    <property type="term" value="F:DNA binding"/>
    <property type="evidence" value="ECO:0007669"/>
    <property type="project" value="UniProtKB-UniRule"/>
</dbReference>